<sequence length="348" mass="38553">MFVPSSASASDEPSGGLQLSIDFVPPANRGTRELVDGRGSLLLLLGEKDRTERPTCMCCWIAADYMTPDLVVCEPLTRQYQAIPPPSGRSVCVLGAFLLNGDTSTAGAAIGMENFRVLLVHYQPDYSNGEVNGHGHPLASVFTRGGRNDGGWHCGEMDEVGVYLPRLDEVHLAGRTGGRIYWGCEDKQVVVLDERTLQFSAMTLAEQMMKWLEFGRDNFRVVGGGHSGMVRIVHLTYDGEVEVFGHGRGNDDWVLEMRVRMEEASRGLVVEHEEEEFFAGETRIIDADESLVALLPPNETCLFSVDLETMMLKREDGRKKYNGTAFPYTLPWPPVMRACGDDATKTRK</sequence>
<dbReference type="Proteomes" id="UP001497457">
    <property type="component" value="Chromosome 7b"/>
</dbReference>
<keyword evidence="3" id="KW-1185">Reference proteome</keyword>
<organism evidence="2 3">
    <name type="scientific">Urochloa decumbens</name>
    <dbReference type="NCBI Taxonomy" id="240449"/>
    <lineage>
        <taxon>Eukaryota</taxon>
        <taxon>Viridiplantae</taxon>
        <taxon>Streptophyta</taxon>
        <taxon>Embryophyta</taxon>
        <taxon>Tracheophyta</taxon>
        <taxon>Spermatophyta</taxon>
        <taxon>Magnoliopsida</taxon>
        <taxon>Liliopsida</taxon>
        <taxon>Poales</taxon>
        <taxon>Poaceae</taxon>
        <taxon>PACMAD clade</taxon>
        <taxon>Panicoideae</taxon>
        <taxon>Panicodae</taxon>
        <taxon>Paniceae</taxon>
        <taxon>Melinidinae</taxon>
        <taxon>Urochloa</taxon>
    </lineage>
</organism>
<evidence type="ECO:0000313" key="3">
    <source>
        <dbReference type="Proteomes" id="UP001497457"/>
    </source>
</evidence>
<dbReference type="PANTHER" id="PTHR33207">
    <property type="entry name" value="F-BOX DOMAIN CONTAINING PROTEIN-RELATED"/>
    <property type="match status" value="1"/>
</dbReference>
<gene>
    <name evidence="2" type="ORF">URODEC1_LOCUS108328</name>
</gene>
<dbReference type="Pfam" id="PF23635">
    <property type="entry name" value="Beta-prop_AT5G49610-like"/>
    <property type="match status" value="1"/>
</dbReference>
<dbReference type="InterPro" id="IPR056594">
    <property type="entry name" value="AT5G49610-like_b-prop"/>
</dbReference>
<protein>
    <recommendedName>
        <fullName evidence="1">F-box protein AT5G49610-like beta-propeller domain-containing protein</fullName>
    </recommendedName>
</protein>
<name>A0ABC9FR93_9POAL</name>
<feature type="domain" description="F-box protein AT5G49610-like beta-propeller" evidence="1">
    <location>
        <begin position="149"/>
        <end position="335"/>
    </location>
</feature>
<dbReference type="AlphaFoldDB" id="A0ABC9FR93"/>
<reference evidence="2" key="1">
    <citation type="submission" date="2024-10" db="EMBL/GenBank/DDBJ databases">
        <authorList>
            <person name="Ryan C."/>
        </authorList>
    </citation>
    <scope>NUCLEOTIDE SEQUENCE [LARGE SCALE GENOMIC DNA]</scope>
</reference>
<accession>A0ABC9FR93</accession>
<dbReference type="EMBL" id="OZ075117">
    <property type="protein sequence ID" value="CAL5080915.1"/>
    <property type="molecule type" value="Genomic_DNA"/>
</dbReference>
<evidence type="ECO:0000313" key="2">
    <source>
        <dbReference type="EMBL" id="CAL5080915.1"/>
    </source>
</evidence>
<proteinExistence type="predicted"/>
<evidence type="ECO:0000259" key="1">
    <source>
        <dbReference type="Pfam" id="PF23635"/>
    </source>
</evidence>